<keyword evidence="7" id="KW-0732">Signal</keyword>
<gene>
    <name evidence="21" type="ORF">E1301_Tti007320</name>
</gene>
<dbReference type="CDD" id="cd22579">
    <property type="entry name" value="MPEG1_P2"/>
    <property type="match status" value="1"/>
</dbReference>
<evidence type="ECO:0000256" key="15">
    <source>
        <dbReference type="ARBA" id="ARBA00023329"/>
    </source>
</evidence>
<reference evidence="21 22" key="1">
    <citation type="journal article" date="2019" name="Mol. Ecol. Resour.">
        <title>Chromosome-level genome assembly of Triplophysa tibetana, a fish adapted to the harsh high-altitude environment of the Tibetan Plateau.</title>
        <authorList>
            <person name="Yang X."/>
            <person name="Liu H."/>
            <person name="Ma Z."/>
            <person name="Zou Y."/>
            <person name="Zou M."/>
            <person name="Mao Y."/>
            <person name="Li X."/>
            <person name="Wang H."/>
            <person name="Chen T."/>
            <person name="Wang W."/>
            <person name="Yang R."/>
        </authorList>
    </citation>
    <scope>NUCLEOTIDE SEQUENCE [LARGE SCALE GENOMIC DNA]</scope>
    <source>
        <strain evidence="21">TTIB1903HZAU</strain>
        <tissue evidence="21">Muscle</tissue>
    </source>
</reference>
<keyword evidence="5" id="KW-0399">Innate immunity</keyword>
<dbReference type="GO" id="GO:0030670">
    <property type="term" value="C:phagocytic vesicle membrane"/>
    <property type="evidence" value="ECO:0007669"/>
    <property type="project" value="UniProtKB-SubCell"/>
</dbReference>
<keyword evidence="14" id="KW-0325">Glycoprotein</keyword>
<sequence>MGFISFQMKSLSFHRKQVKTHSEVIMSWLKQKSSTSRSINDDVSFLSVLNGKFSEENQRMKTHQVKEKSVTSRVQVRNHLYTVNAYPDFTLYTRFVHQADEIADAIENNQTRLATYLSERLILDYGTHVITSIKAGATLVQEDYLTNMYVFSHQSDMSSVSASAGFNFFSKVKFDFDSKESQQTSETLAYQKSITYSLVQSHGGALFYPSITLQKWQESTSNNLVAIDRSGLPLHYFFNPSTFPELPIPTVHKLALSVQQAAERYYNINVIPGCVDINSPNFNFQANVDDASCEGPVTNLSFGGMYQMCTPLTPDGDVICDDLAQKNPATGGYSCSQPYTASLLHSETVIYKSCDTVCEKTYHARQAKIYTYWCFTNQRAPAFSGYLFGGLFGPSLQNPLTKSQSCPPNFFARRLLPDGMMVCLSNDYERGTQYSVPFGGFFSCYSGNPLASGQYRCPPKFSQHLAAISDGCQVLYCVQSAVFTGGEIKPVHLPPFTRPPSVSMLATNTVAIMTEGSKAWVRLGESKKWQLVKLDEVDKIVRGYEESSKQMSGGGKASVACGVMTLVAVLVAGAVFFMKKRRRLSGLRADRGYEEFNCDGHIGRGVSEDPTQALLA</sequence>
<evidence type="ECO:0000256" key="5">
    <source>
        <dbReference type="ARBA" id="ARBA00022588"/>
    </source>
</evidence>
<evidence type="ECO:0000256" key="10">
    <source>
        <dbReference type="ARBA" id="ARBA00022989"/>
    </source>
</evidence>
<keyword evidence="6 19" id="KW-0812">Transmembrane</keyword>
<keyword evidence="15" id="KW-0968">Cytoplasmic vesicle</keyword>
<dbReference type="PANTHER" id="PTHR31463:SF4">
    <property type="entry name" value="MACROPHAGE-EXPRESSED GENE 1 PROTEIN"/>
    <property type="match status" value="1"/>
</dbReference>
<evidence type="ECO:0000256" key="4">
    <source>
        <dbReference type="ARBA" id="ARBA00022452"/>
    </source>
</evidence>
<comment type="function">
    <text evidence="17">Pore-forming protein that plays a central role in antigen cross-presentation in dendritic cells by mediating delivery of antigens for cross-presentation. Dendritic cells bridge innate and adaptive immunity by capturing exogenous antigens on MHC class-I molecules and presenting them to naive CD8(+) T-cells. Acts by forming a pore in antigen-containing compartments, promoting the release of antigens into the cytosol, enabling generation of MHCI:peptide complexes and T-cell priming.</text>
</comment>
<feature type="domain" description="MACPF" evidence="20">
    <location>
        <begin position="1"/>
        <end position="269"/>
    </location>
</feature>
<dbReference type="PANTHER" id="PTHR31463">
    <property type="entry name" value="MACROPHAGE-EXPRESSED GENE 1 PROTEIN"/>
    <property type="match status" value="1"/>
</dbReference>
<dbReference type="GO" id="GO:0045087">
    <property type="term" value="P:innate immune response"/>
    <property type="evidence" value="ECO:0007669"/>
    <property type="project" value="UniProtKB-KW"/>
</dbReference>
<dbReference type="InterPro" id="IPR039707">
    <property type="entry name" value="MPEG1"/>
</dbReference>
<dbReference type="AlphaFoldDB" id="A0A5A9NWJ1"/>
<dbReference type="Proteomes" id="UP000324632">
    <property type="component" value="Chromosome 12"/>
</dbReference>
<evidence type="ECO:0000259" key="20">
    <source>
        <dbReference type="PROSITE" id="PS51412"/>
    </source>
</evidence>
<dbReference type="EMBL" id="SOYY01000012">
    <property type="protein sequence ID" value="KAA0714172.1"/>
    <property type="molecule type" value="Genomic_DNA"/>
</dbReference>
<evidence type="ECO:0000256" key="13">
    <source>
        <dbReference type="ARBA" id="ARBA00023157"/>
    </source>
</evidence>
<keyword evidence="13" id="KW-1015">Disulfide bond</keyword>
<evidence type="ECO:0000256" key="9">
    <source>
        <dbReference type="ARBA" id="ARBA00022859"/>
    </source>
</evidence>
<evidence type="ECO:0000313" key="22">
    <source>
        <dbReference type="Proteomes" id="UP000324632"/>
    </source>
</evidence>
<evidence type="ECO:0000256" key="7">
    <source>
        <dbReference type="ARBA" id="ARBA00022729"/>
    </source>
</evidence>
<dbReference type="GO" id="GO:0042742">
    <property type="term" value="P:defense response to bacterium"/>
    <property type="evidence" value="ECO:0007669"/>
    <property type="project" value="TreeGrafter"/>
</dbReference>
<keyword evidence="8" id="KW-0832">Ubl conjugation</keyword>
<keyword evidence="9" id="KW-0391">Immunity</keyword>
<keyword evidence="10 19" id="KW-1133">Transmembrane helix</keyword>
<comment type="function">
    <text evidence="18">Pore-forming protein involved in both innate and adaptive immunity. Plays a central role in antigen cross-presentation in dendritic cells by forming a pore in antigen-containing compartments, thereby promoting delivery of antigens for cross-presentation. Also involved in innate immune response following bacterial infection; shows antibacterial activity against a wide spectrum of Gram-positive, Gram-negative and acid-fast bacteria. Reduces the viability of the intracytosolic pathogen L.monocytogenes by inhibiting acidification of the phagocytic vacuole of host cells which restricts bacterial translocation from the vacuole to the cytosol. Required for the antibacterial activity of reactive oxygen species and nitric oxide.</text>
</comment>
<dbReference type="InterPro" id="IPR020864">
    <property type="entry name" value="MACPF"/>
</dbReference>
<keyword evidence="11" id="KW-1064">Adaptive immunity</keyword>
<organism evidence="21 22">
    <name type="scientific">Triplophysa tibetana</name>
    <dbReference type="NCBI Taxonomy" id="1572043"/>
    <lineage>
        <taxon>Eukaryota</taxon>
        <taxon>Metazoa</taxon>
        <taxon>Chordata</taxon>
        <taxon>Craniata</taxon>
        <taxon>Vertebrata</taxon>
        <taxon>Euteleostomi</taxon>
        <taxon>Actinopterygii</taxon>
        <taxon>Neopterygii</taxon>
        <taxon>Teleostei</taxon>
        <taxon>Ostariophysi</taxon>
        <taxon>Cypriniformes</taxon>
        <taxon>Nemacheilidae</taxon>
        <taxon>Triplophysa</taxon>
    </lineage>
</organism>
<evidence type="ECO:0000256" key="12">
    <source>
        <dbReference type="ARBA" id="ARBA00023136"/>
    </source>
</evidence>
<keyword evidence="4" id="KW-1134">Transmembrane beta strand</keyword>
<comment type="subcellular location">
    <subcellularLocation>
        <location evidence="1">Cytoplasmic vesicle</location>
        <location evidence="1">Phagosome membrane</location>
        <topology evidence="1">Multi-pass membrane protein</topology>
    </subcellularLocation>
</comment>
<dbReference type="SMART" id="SM00457">
    <property type="entry name" value="MACPF"/>
    <property type="match status" value="1"/>
</dbReference>
<evidence type="ECO:0000256" key="11">
    <source>
        <dbReference type="ARBA" id="ARBA00023130"/>
    </source>
</evidence>
<accession>A0A5A9NWJ1</accession>
<evidence type="ECO:0000256" key="6">
    <source>
        <dbReference type="ARBA" id="ARBA00022692"/>
    </source>
</evidence>
<dbReference type="GO" id="GO:0002250">
    <property type="term" value="P:adaptive immune response"/>
    <property type="evidence" value="ECO:0007669"/>
    <property type="project" value="UniProtKB-KW"/>
</dbReference>
<evidence type="ECO:0000256" key="1">
    <source>
        <dbReference type="ARBA" id="ARBA00004265"/>
    </source>
</evidence>
<protein>
    <recommendedName>
        <fullName evidence="3">Macrophage-expressed gene 1 protein</fullName>
    </recommendedName>
    <alternativeName>
        <fullName evidence="16">Perforin-2</fullName>
    </alternativeName>
</protein>
<keyword evidence="22" id="KW-1185">Reference proteome</keyword>
<evidence type="ECO:0000256" key="18">
    <source>
        <dbReference type="ARBA" id="ARBA00045689"/>
    </source>
</evidence>
<dbReference type="Pfam" id="PF01823">
    <property type="entry name" value="MACPF"/>
    <property type="match status" value="1"/>
</dbReference>
<comment type="similarity">
    <text evidence="2">Belongs to the MPEG1 family.</text>
</comment>
<evidence type="ECO:0000256" key="2">
    <source>
        <dbReference type="ARBA" id="ARBA00007256"/>
    </source>
</evidence>
<evidence type="ECO:0000256" key="19">
    <source>
        <dbReference type="SAM" id="Phobius"/>
    </source>
</evidence>
<evidence type="ECO:0000256" key="16">
    <source>
        <dbReference type="ARBA" id="ARBA00030728"/>
    </source>
</evidence>
<dbReference type="PROSITE" id="PS51412">
    <property type="entry name" value="MACPF_2"/>
    <property type="match status" value="1"/>
</dbReference>
<keyword evidence="12 19" id="KW-0472">Membrane</keyword>
<evidence type="ECO:0000313" key="21">
    <source>
        <dbReference type="EMBL" id="KAA0714172.1"/>
    </source>
</evidence>
<evidence type="ECO:0000256" key="8">
    <source>
        <dbReference type="ARBA" id="ARBA00022843"/>
    </source>
</evidence>
<name>A0A5A9NWJ1_9TELE</name>
<proteinExistence type="inferred from homology"/>
<feature type="transmembrane region" description="Helical" evidence="19">
    <location>
        <begin position="557"/>
        <end position="578"/>
    </location>
</feature>
<evidence type="ECO:0000256" key="17">
    <source>
        <dbReference type="ARBA" id="ARBA00045657"/>
    </source>
</evidence>
<comment type="caution">
    <text evidence="21">The sequence shown here is derived from an EMBL/GenBank/DDBJ whole genome shotgun (WGS) entry which is preliminary data.</text>
</comment>
<evidence type="ECO:0000256" key="3">
    <source>
        <dbReference type="ARBA" id="ARBA00021365"/>
    </source>
</evidence>
<evidence type="ECO:0000256" key="14">
    <source>
        <dbReference type="ARBA" id="ARBA00023180"/>
    </source>
</evidence>